<gene>
    <name evidence="3" type="ORF">RchiOBHm_Chr6g0310401</name>
</gene>
<protein>
    <submittedName>
        <fullName evidence="3">Putative neprosin</fullName>
    </submittedName>
</protein>
<organism evidence="3 4">
    <name type="scientific">Rosa chinensis</name>
    <name type="common">China rose</name>
    <dbReference type="NCBI Taxonomy" id="74649"/>
    <lineage>
        <taxon>Eukaryota</taxon>
        <taxon>Viridiplantae</taxon>
        <taxon>Streptophyta</taxon>
        <taxon>Embryophyta</taxon>
        <taxon>Tracheophyta</taxon>
        <taxon>Spermatophyta</taxon>
        <taxon>Magnoliopsida</taxon>
        <taxon>eudicotyledons</taxon>
        <taxon>Gunneridae</taxon>
        <taxon>Pentapetalae</taxon>
        <taxon>rosids</taxon>
        <taxon>fabids</taxon>
        <taxon>Rosales</taxon>
        <taxon>Rosaceae</taxon>
        <taxon>Rosoideae</taxon>
        <taxon>Rosoideae incertae sedis</taxon>
        <taxon>Rosa</taxon>
    </lineage>
</organism>
<dbReference type="Gramene" id="PRQ27913">
    <property type="protein sequence ID" value="PRQ27913"/>
    <property type="gene ID" value="RchiOBHm_Chr6g0310401"/>
</dbReference>
<feature type="domain" description="Neprosin PEP catalytic" evidence="2">
    <location>
        <begin position="10"/>
        <end position="65"/>
    </location>
</feature>
<proteinExistence type="predicted"/>
<dbReference type="AlphaFoldDB" id="A0A2P6Q170"/>
<feature type="transmembrane region" description="Helical" evidence="1">
    <location>
        <begin position="66"/>
        <end position="83"/>
    </location>
</feature>
<keyword evidence="1" id="KW-1133">Transmembrane helix</keyword>
<evidence type="ECO:0000256" key="1">
    <source>
        <dbReference type="SAM" id="Phobius"/>
    </source>
</evidence>
<evidence type="ECO:0000313" key="3">
    <source>
        <dbReference type="EMBL" id="PRQ27913.1"/>
    </source>
</evidence>
<dbReference type="EMBL" id="PDCK01000044">
    <property type="protein sequence ID" value="PRQ27913.1"/>
    <property type="molecule type" value="Genomic_DNA"/>
</dbReference>
<reference evidence="3 4" key="1">
    <citation type="journal article" date="2018" name="Nat. Genet.">
        <title>The Rosa genome provides new insights in the design of modern roses.</title>
        <authorList>
            <person name="Bendahmane M."/>
        </authorList>
    </citation>
    <scope>NUCLEOTIDE SEQUENCE [LARGE SCALE GENOMIC DNA]</scope>
    <source>
        <strain evidence="4">cv. Old Blush</strain>
    </source>
</reference>
<keyword evidence="4" id="KW-1185">Reference proteome</keyword>
<dbReference type="Proteomes" id="UP000238479">
    <property type="component" value="Chromosome 6"/>
</dbReference>
<accession>A0A2P6Q170</accession>
<dbReference type="STRING" id="74649.A0A2P6Q170"/>
<name>A0A2P6Q170_ROSCH</name>
<sequence length="90" mass="9959">MYNCNFDKKKITGELWVDSHKSTGCFDLTCSGFLQAHKDIALGMPLGPVSSGGGPQYQTTFSINKVWTLFFGLCILFTLNVSCDHPISMF</sequence>
<comment type="caution">
    <text evidence="3">The sequence shown here is derived from an EMBL/GenBank/DDBJ whole genome shotgun (WGS) entry which is preliminary data.</text>
</comment>
<evidence type="ECO:0000313" key="4">
    <source>
        <dbReference type="Proteomes" id="UP000238479"/>
    </source>
</evidence>
<dbReference type="Pfam" id="PF03080">
    <property type="entry name" value="Neprosin"/>
    <property type="match status" value="1"/>
</dbReference>
<keyword evidence="1" id="KW-0472">Membrane</keyword>
<keyword evidence="1" id="KW-0812">Transmembrane</keyword>
<dbReference type="InterPro" id="IPR004314">
    <property type="entry name" value="Neprosin"/>
</dbReference>
<evidence type="ECO:0000259" key="2">
    <source>
        <dbReference type="Pfam" id="PF03080"/>
    </source>
</evidence>